<accession>A0A3P3TA91</accession>
<reference evidence="1 2" key="1">
    <citation type="submission" date="2018-11" db="EMBL/GenBank/DDBJ databases">
        <title>Genome sequencing of Paenibacillus sp. KCOM 3021 (= ChDC PVNT-B20).</title>
        <authorList>
            <person name="Kook J.-K."/>
            <person name="Park S.-N."/>
            <person name="Lim Y.K."/>
        </authorList>
    </citation>
    <scope>NUCLEOTIDE SEQUENCE [LARGE SCALE GENOMIC DNA]</scope>
    <source>
        <strain evidence="1 2">KCOM 3021</strain>
    </source>
</reference>
<dbReference type="OrthoDB" id="9926112at2"/>
<name>A0A3P3TA91_9BACL</name>
<evidence type="ECO:0000313" key="2">
    <source>
        <dbReference type="Proteomes" id="UP000267017"/>
    </source>
</evidence>
<protein>
    <submittedName>
        <fullName evidence="1">Uncharacterized protein</fullName>
    </submittedName>
</protein>
<gene>
    <name evidence="1" type="ORF">EHV15_35350</name>
</gene>
<keyword evidence="2" id="KW-1185">Reference proteome</keyword>
<evidence type="ECO:0000313" key="1">
    <source>
        <dbReference type="EMBL" id="RRJ54852.1"/>
    </source>
</evidence>
<dbReference type="AlphaFoldDB" id="A0A3P3TA91"/>
<dbReference type="RefSeq" id="WP_128635936.1">
    <property type="nucleotide sequence ID" value="NZ_RRCN01000002.1"/>
</dbReference>
<dbReference type="Proteomes" id="UP000267017">
    <property type="component" value="Unassembled WGS sequence"/>
</dbReference>
<sequence>MGYDEVKFEEIESMTKEEAINELNKFFKGNKKFLEFASLMIKSTHGFLKINFMNKQIDTWNWEKLLGISISTKIGFKQLYYRKGNEKYKKTDARLDGNETHEIDGYRLTIYYTDSRKVEEFEF</sequence>
<comment type="caution">
    <text evidence="1">The sequence shown here is derived from an EMBL/GenBank/DDBJ whole genome shotgun (WGS) entry which is preliminary data.</text>
</comment>
<dbReference type="EMBL" id="RRCN01000002">
    <property type="protein sequence ID" value="RRJ54852.1"/>
    <property type="molecule type" value="Genomic_DNA"/>
</dbReference>
<organism evidence="1 2">
    <name type="scientific">Paenibacillus oralis</name>
    <dbReference type="NCBI Taxonomy" id="2490856"/>
    <lineage>
        <taxon>Bacteria</taxon>
        <taxon>Bacillati</taxon>
        <taxon>Bacillota</taxon>
        <taxon>Bacilli</taxon>
        <taxon>Bacillales</taxon>
        <taxon>Paenibacillaceae</taxon>
        <taxon>Paenibacillus</taxon>
    </lineage>
</organism>
<proteinExistence type="predicted"/>